<dbReference type="Proteomes" id="UP000198972">
    <property type="component" value="Unassembled WGS sequence"/>
</dbReference>
<dbReference type="EMBL" id="FNBG01000007">
    <property type="protein sequence ID" value="SDF20357.1"/>
    <property type="molecule type" value="Genomic_DNA"/>
</dbReference>
<evidence type="ECO:0000313" key="1">
    <source>
        <dbReference type="EMBL" id="SDF20357.1"/>
    </source>
</evidence>
<organism evidence="1 2">
    <name type="scientific">Fontibacillus panacisegetis</name>
    <dbReference type="NCBI Taxonomy" id="670482"/>
    <lineage>
        <taxon>Bacteria</taxon>
        <taxon>Bacillati</taxon>
        <taxon>Bacillota</taxon>
        <taxon>Bacilli</taxon>
        <taxon>Bacillales</taxon>
        <taxon>Paenibacillaceae</taxon>
        <taxon>Fontibacillus</taxon>
    </lineage>
</organism>
<protein>
    <submittedName>
        <fullName evidence="1">Uncharacterized protein</fullName>
    </submittedName>
</protein>
<dbReference type="STRING" id="670482.SAMN04488542_10733"/>
<keyword evidence="2" id="KW-1185">Reference proteome</keyword>
<accession>A0A1G7J5S5</accession>
<reference evidence="1 2" key="1">
    <citation type="submission" date="2016-10" db="EMBL/GenBank/DDBJ databases">
        <authorList>
            <person name="de Groot N.N."/>
        </authorList>
    </citation>
    <scope>NUCLEOTIDE SEQUENCE [LARGE SCALE GENOMIC DNA]</scope>
    <source>
        <strain evidence="1 2">DSM 28129</strain>
    </source>
</reference>
<evidence type="ECO:0000313" key="2">
    <source>
        <dbReference type="Proteomes" id="UP000198972"/>
    </source>
</evidence>
<proteinExistence type="predicted"/>
<dbReference type="AlphaFoldDB" id="A0A1G7J5S5"/>
<gene>
    <name evidence="1" type="ORF">SAMN04488542_10733</name>
</gene>
<sequence length="36" mass="4194">MRDIRLFRLTKDGVKEPNGYTVTGYYRKITSKLDGT</sequence>
<name>A0A1G7J5S5_9BACL</name>